<gene>
    <name evidence="2" type="ORF">ER308_13325</name>
</gene>
<evidence type="ECO:0000313" key="2">
    <source>
        <dbReference type="EMBL" id="QBI20447.1"/>
    </source>
</evidence>
<dbReference type="KEGG" id="erz:ER308_13325"/>
<evidence type="ECO:0000313" key="3">
    <source>
        <dbReference type="Proteomes" id="UP000291469"/>
    </source>
</evidence>
<keyword evidence="1" id="KW-0732">Signal</keyword>
<proteinExistence type="predicted"/>
<keyword evidence="3" id="KW-1185">Reference proteome</keyword>
<organism evidence="2 3">
    <name type="scientific">Egibacter rhizosphaerae</name>
    <dbReference type="NCBI Taxonomy" id="1670831"/>
    <lineage>
        <taxon>Bacteria</taxon>
        <taxon>Bacillati</taxon>
        <taxon>Actinomycetota</taxon>
        <taxon>Nitriliruptoria</taxon>
        <taxon>Egibacterales</taxon>
        <taxon>Egibacteraceae</taxon>
        <taxon>Egibacter</taxon>
    </lineage>
</organism>
<dbReference type="EMBL" id="CP036402">
    <property type="protein sequence ID" value="QBI20447.1"/>
    <property type="molecule type" value="Genomic_DNA"/>
</dbReference>
<dbReference type="RefSeq" id="WP_131155444.1">
    <property type="nucleotide sequence ID" value="NZ_CP036402.1"/>
</dbReference>
<reference evidence="2 3" key="1">
    <citation type="submission" date="2019-01" db="EMBL/GenBank/DDBJ databases">
        <title>Egibacter rhizosphaerae EGI 80759T.</title>
        <authorList>
            <person name="Chen D.-D."/>
            <person name="Tian Y."/>
            <person name="Jiao J.-Y."/>
            <person name="Zhang X.-T."/>
            <person name="Zhang Y.-G."/>
            <person name="Zhang Y."/>
            <person name="Xiao M."/>
            <person name="Shu W.-S."/>
            <person name="Li W.-J."/>
        </authorList>
    </citation>
    <scope>NUCLEOTIDE SEQUENCE [LARGE SCALE GENOMIC DNA]</scope>
    <source>
        <strain evidence="2 3">EGI 80759</strain>
    </source>
</reference>
<dbReference type="AlphaFoldDB" id="A0A411YGX7"/>
<protein>
    <submittedName>
        <fullName evidence="2">Uncharacterized protein</fullName>
    </submittedName>
</protein>
<dbReference type="OrthoDB" id="5178481at2"/>
<feature type="chain" id="PRO_5019239142" evidence="1">
    <location>
        <begin position="26"/>
        <end position="203"/>
    </location>
</feature>
<name>A0A411YGX7_9ACTN</name>
<sequence length="203" mass="20830">MRRTALGTMLTLGLLLAACGSDDRADPQTDDGWEPDDAPLVEVEGTVIVADGAEPQVCAVVRESLPPQCGAGVGIEGLDPDDLDGLDGAGRDGGVLWGAARLTGTFDGERLTLTEAPAAVSGEPAGTSTTGGPIEGAVAEARDAVLDLADERDATVLGYRAVGDALEVTVVDPRGPLAAAVREEFDDGDVRVVIDGWLTHRDE</sequence>
<evidence type="ECO:0000256" key="1">
    <source>
        <dbReference type="SAM" id="SignalP"/>
    </source>
</evidence>
<dbReference type="Proteomes" id="UP000291469">
    <property type="component" value="Chromosome"/>
</dbReference>
<accession>A0A411YGX7</accession>
<dbReference type="PROSITE" id="PS51257">
    <property type="entry name" value="PROKAR_LIPOPROTEIN"/>
    <property type="match status" value="1"/>
</dbReference>
<feature type="signal peptide" evidence="1">
    <location>
        <begin position="1"/>
        <end position="25"/>
    </location>
</feature>